<feature type="coiled-coil region" evidence="1">
    <location>
        <begin position="230"/>
        <end position="292"/>
    </location>
</feature>
<gene>
    <name evidence="3" type="ORF">H4C80_03090</name>
</gene>
<accession>A0A7W2KCT0</accession>
<dbReference type="PANTHER" id="PTHR41773">
    <property type="entry name" value="GTP PYROPHOSPHATASE-RELATED"/>
    <property type="match status" value="1"/>
</dbReference>
<keyword evidence="1" id="KW-0175">Coiled coil</keyword>
<dbReference type="InterPro" id="IPR027267">
    <property type="entry name" value="AH/BAR_dom_sf"/>
</dbReference>
<dbReference type="Pfam" id="PF04607">
    <property type="entry name" value="RelA_SpoT"/>
    <property type="match status" value="1"/>
</dbReference>
<dbReference type="RefSeq" id="WP_182368145.1">
    <property type="nucleotide sequence ID" value="NZ_JACGCX010000001.1"/>
</dbReference>
<organism evidence="3 4">
    <name type="scientific">Pseudomonas juntendi</name>
    <dbReference type="NCBI Taxonomy" id="2666183"/>
    <lineage>
        <taxon>Bacteria</taxon>
        <taxon>Pseudomonadati</taxon>
        <taxon>Pseudomonadota</taxon>
        <taxon>Gammaproteobacteria</taxon>
        <taxon>Pseudomonadales</taxon>
        <taxon>Pseudomonadaceae</taxon>
        <taxon>Pseudomonas</taxon>
    </lineage>
</organism>
<comment type="caution">
    <text evidence="3">The sequence shown here is derived from an EMBL/GenBank/DDBJ whole genome shotgun (WGS) entry which is preliminary data.</text>
</comment>
<dbReference type="SUPFAM" id="SSF103657">
    <property type="entry name" value="BAR/IMD domain-like"/>
    <property type="match status" value="1"/>
</dbReference>
<name>A0A7W2KCT0_9PSED</name>
<evidence type="ECO:0000259" key="2">
    <source>
        <dbReference type="SMART" id="SM00954"/>
    </source>
</evidence>
<sequence>MDQKQILEAANVTEAEFLKSGCSIENLLAIHEHYLKLQPSLTSAAKMIASTIQTFDKVHSVRWRVKNPGHLIKKIIRKNSEEKPQDKWKKINTSNYLDVVTDLIGVRALHLFKDECAYIDESVRDYWELAESVIAYVRAGEEPHQLISKRGALTKEHDGGYRSIHYIVKIQPAKLTYHAEIQVRTIFQEGWSEVDHTVRYPDFSDNAQIAIFLRLFSGLAGSADEMGLFAKDLSRVLKSAEDENRRLIEAHDRVTAELEQATKDVDSTFAKLENLQSKDKQSQQLITQLKKDVQKLKSSENRIGASRLGITQHGIQTGVTTINNIGLGLTSFLRNHDD</sequence>
<dbReference type="Proteomes" id="UP000545074">
    <property type="component" value="Unassembled WGS sequence"/>
</dbReference>
<protein>
    <recommendedName>
        <fullName evidence="2">RelA/SpoT domain-containing protein</fullName>
    </recommendedName>
</protein>
<dbReference type="Gene3D" id="3.30.460.10">
    <property type="entry name" value="Beta Polymerase, domain 2"/>
    <property type="match status" value="1"/>
</dbReference>
<dbReference type="PANTHER" id="PTHR41773:SF1">
    <property type="entry name" value="RELA_SPOT DOMAIN-CONTAINING PROTEIN"/>
    <property type="match status" value="1"/>
</dbReference>
<evidence type="ECO:0000256" key="1">
    <source>
        <dbReference type="SAM" id="Coils"/>
    </source>
</evidence>
<dbReference type="InterPro" id="IPR043519">
    <property type="entry name" value="NT_sf"/>
</dbReference>
<proteinExistence type="predicted"/>
<dbReference type="AlphaFoldDB" id="A0A7W2KCT0"/>
<dbReference type="InterPro" id="IPR007685">
    <property type="entry name" value="RelA_SpoT"/>
</dbReference>
<evidence type="ECO:0000313" key="4">
    <source>
        <dbReference type="Proteomes" id="UP000545074"/>
    </source>
</evidence>
<dbReference type="SUPFAM" id="SSF81301">
    <property type="entry name" value="Nucleotidyltransferase"/>
    <property type="match status" value="1"/>
</dbReference>
<feature type="domain" description="RelA/SpoT" evidence="2">
    <location>
        <begin position="63"/>
        <end position="206"/>
    </location>
</feature>
<dbReference type="SMART" id="SM00954">
    <property type="entry name" value="RelA_SpoT"/>
    <property type="match status" value="1"/>
</dbReference>
<dbReference type="CDD" id="cd05399">
    <property type="entry name" value="NT_Rel-Spo_like"/>
    <property type="match status" value="1"/>
</dbReference>
<evidence type="ECO:0000313" key="3">
    <source>
        <dbReference type="EMBL" id="MBA6096136.1"/>
    </source>
</evidence>
<reference evidence="3 4" key="1">
    <citation type="submission" date="2020-07" db="EMBL/GenBank/DDBJ databases">
        <title>Diversity of carbapenemase encoding genes among Pseudomonas putida group clinical isolates in a tertiary Brazilian hospital.</title>
        <authorList>
            <person name="Alberto-Lei F."/>
            <person name="Nodari C.S."/>
            <person name="Streling A.P."/>
            <person name="Paulino J.T."/>
            <person name="Bessa-Neto F.O."/>
            <person name="Cayo R."/>
            <person name="Gales A.C."/>
        </authorList>
    </citation>
    <scope>NUCLEOTIDE SEQUENCE [LARGE SCALE GENOMIC DNA]</scope>
    <source>
        <strain evidence="3 4">12815</strain>
    </source>
</reference>
<dbReference type="EMBL" id="JACGCX010000001">
    <property type="protein sequence ID" value="MBA6096136.1"/>
    <property type="molecule type" value="Genomic_DNA"/>
</dbReference>
<dbReference type="GO" id="GO:0015969">
    <property type="term" value="P:guanosine tetraphosphate metabolic process"/>
    <property type="evidence" value="ECO:0007669"/>
    <property type="project" value="InterPro"/>
</dbReference>